<dbReference type="AlphaFoldDB" id="A0A1E5BKA3"/>
<evidence type="ECO:0000259" key="1">
    <source>
        <dbReference type="Pfam" id="PF21818"/>
    </source>
</evidence>
<dbReference type="Proteomes" id="UP000094741">
    <property type="component" value="Unassembled WGS sequence"/>
</dbReference>
<dbReference type="RefSeq" id="WP_017041277.1">
    <property type="nucleotide sequence ID" value="NZ_AJYQ02000002.1"/>
</dbReference>
<dbReference type="EMBL" id="AJYQ02000002">
    <property type="protein sequence ID" value="OEE38282.1"/>
    <property type="molecule type" value="Genomic_DNA"/>
</dbReference>
<dbReference type="STRING" id="1187848.A1QO_02575"/>
<proteinExistence type="predicted"/>
<organism evidence="2 3">
    <name type="scientific">Vibrio genomosp. F10 str. ZF-129</name>
    <dbReference type="NCBI Taxonomy" id="1187848"/>
    <lineage>
        <taxon>Bacteria</taxon>
        <taxon>Pseudomonadati</taxon>
        <taxon>Pseudomonadota</taxon>
        <taxon>Gammaproteobacteria</taxon>
        <taxon>Vibrionales</taxon>
        <taxon>Vibrionaceae</taxon>
        <taxon>Vibrio</taxon>
    </lineage>
</organism>
<evidence type="ECO:0000313" key="2">
    <source>
        <dbReference type="EMBL" id="OEE38282.1"/>
    </source>
</evidence>
<evidence type="ECO:0000313" key="3">
    <source>
        <dbReference type="Proteomes" id="UP000094741"/>
    </source>
</evidence>
<protein>
    <recommendedName>
        <fullName evidence="1">DUF6884 domain-containing protein</fullName>
    </recommendedName>
</protein>
<reference evidence="2 3" key="1">
    <citation type="journal article" date="2012" name="Science">
        <title>Ecological populations of bacteria act as socially cohesive units of antibiotic production and resistance.</title>
        <authorList>
            <person name="Cordero O.X."/>
            <person name="Wildschutte H."/>
            <person name="Kirkup B."/>
            <person name="Proehl S."/>
            <person name="Ngo L."/>
            <person name="Hussain F."/>
            <person name="Le Roux F."/>
            <person name="Mincer T."/>
            <person name="Polz M.F."/>
        </authorList>
    </citation>
    <scope>NUCLEOTIDE SEQUENCE [LARGE SCALE GENOMIC DNA]</scope>
    <source>
        <strain evidence="2 3">ZF-129</strain>
    </source>
</reference>
<dbReference type="Pfam" id="PF21818">
    <property type="entry name" value="DUF6884"/>
    <property type="match status" value="1"/>
</dbReference>
<gene>
    <name evidence="2" type="ORF">A1QO_02575</name>
</gene>
<sequence>MNKPLLILNCSGAKNEASSKAQDLYLGAMFVMLRSKKITIEEEFELLILSAKHGLIHGSEWIDNYELRAPSRKEIGAQDEFVEKHSKQAIKTLETYKGSNRDIGIFMTKDYMALWDKMFPTENFHGFEKSTISYDHRGIGELKGRLNAFLKIHLSS</sequence>
<comment type="caution">
    <text evidence="2">The sequence shown here is derived from an EMBL/GenBank/DDBJ whole genome shotgun (WGS) entry which is preliminary data.</text>
</comment>
<name>A0A1E5BKA3_9VIBR</name>
<accession>A0A1E5BKA3</accession>
<dbReference type="InterPro" id="IPR049251">
    <property type="entry name" value="DUF6884"/>
</dbReference>
<feature type="domain" description="DUF6884" evidence="1">
    <location>
        <begin position="7"/>
        <end position="112"/>
    </location>
</feature>